<dbReference type="STRING" id="10195.A0A3M7SF02"/>
<keyword evidence="5 8" id="KW-0863">Zinc-finger</keyword>
<feature type="compositionally biased region" description="Polar residues" evidence="9">
    <location>
        <begin position="1"/>
        <end position="14"/>
    </location>
</feature>
<dbReference type="InterPro" id="IPR001841">
    <property type="entry name" value="Znf_RING"/>
</dbReference>
<dbReference type="PANTHER" id="PTHR22937">
    <property type="entry name" value="E3 UBIQUITIN-PROTEIN LIGASE RNF165"/>
    <property type="match status" value="1"/>
</dbReference>
<comment type="catalytic activity">
    <reaction evidence="1">
        <text>S-ubiquitinyl-[E2 ubiquitin-conjugating enzyme]-L-cysteine + [acceptor protein]-L-lysine = [E2 ubiquitin-conjugating enzyme]-L-cysteine + N(6)-ubiquitinyl-[acceptor protein]-L-lysine.</text>
        <dbReference type="EC" id="2.3.2.27"/>
    </reaction>
</comment>
<feature type="region of interest" description="Disordered" evidence="9">
    <location>
        <begin position="1"/>
        <end position="76"/>
    </location>
</feature>
<dbReference type="OrthoDB" id="9984778at2759"/>
<evidence type="ECO:0000256" key="1">
    <source>
        <dbReference type="ARBA" id="ARBA00000900"/>
    </source>
</evidence>
<evidence type="ECO:0000256" key="9">
    <source>
        <dbReference type="SAM" id="MobiDB-lite"/>
    </source>
</evidence>
<keyword evidence="3" id="KW-0808">Transferase</keyword>
<sequence>MNESNGTISRSIFGQNDLDEKKDIDIPSTSASVEIKKALKRSLSDDHLANNEHPDSKRSYVDRKHAPETNHLEEIILDDDRDPEDDEIIIEGVKNSTNTSLNGTAIPYTNFRSENSAYFHNLNVTPTDTLASNFVPPNVRISQPIQRNPGLPVLFLSPVPCPNHPVLNRPHQTGPFIVSQPNFTNNNNYVHQNNNRGRPDVNDHLSRMWRDQQNRVELQRHAMRRTNETARLRSSQNMNSHPGQNHEHRPGFVDANNLGRPMFPSSIIHNAPSTPYVNLINHQTGNADHSRHRNRATLGNVVENYLNFPNQHLPFQILFNMPTLMGNSYFSRRVNFFDRALQDLLQFEENFLFLNRGASKEIIQANTLAYTYTQLKTKEHEKEKCTICLSEFQSEENVRRLPCMHLFHLECIDQWLPSNKRCPICRVDIENRQINMDEEQKPCSSSN</sequence>
<evidence type="ECO:0000256" key="4">
    <source>
        <dbReference type="ARBA" id="ARBA00022723"/>
    </source>
</evidence>
<dbReference type="Gene3D" id="3.30.40.10">
    <property type="entry name" value="Zinc/RING finger domain, C3HC4 (zinc finger)"/>
    <property type="match status" value="1"/>
</dbReference>
<keyword evidence="4" id="KW-0479">Metal-binding</keyword>
<gene>
    <name evidence="11" type="ORF">BpHYR1_025063</name>
</gene>
<keyword evidence="11" id="KW-0436">Ligase</keyword>
<evidence type="ECO:0000256" key="7">
    <source>
        <dbReference type="ARBA" id="ARBA00022833"/>
    </source>
</evidence>
<keyword evidence="6" id="KW-0833">Ubl conjugation pathway</keyword>
<dbReference type="FunFam" id="3.30.40.10:FF:000388">
    <property type="entry name" value="Putative RING zinc finger domain superfamily protein"/>
    <property type="match status" value="1"/>
</dbReference>
<evidence type="ECO:0000313" key="12">
    <source>
        <dbReference type="Proteomes" id="UP000276133"/>
    </source>
</evidence>
<dbReference type="SUPFAM" id="SSF57850">
    <property type="entry name" value="RING/U-box"/>
    <property type="match status" value="1"/>
</dbReference>
<organism evidence="11 12">
    <name type="scientific">Brachionus plicatilis</name>
    <name type="common">Marine rotifer</name>
    <name type="synonym">Brachionus muelleri</name>
    <dbReference type="NCBI Taxonomy" id="10195"/>
    <lineage>
        <taxon>Eukaryota</taxon>
        <taxon>Metazoa</taxon>
        <taxon>Spiralia</taxon>
        <taxon>Gnathifera</taxon>
        <taxon>Rotifera</taxon>
        <taxon>Eurotatoria</taxon>
        <taxon>Monogononta</taxon>
        <taxon>Pseudotrocha</taxon>
        <taxon>Ploima</taxon>
        <taxon>Brachionidae</taxon>
        <taxon>Brachionus</taxon>
    </lineage>
</organism>
<dbReference type="EC" id="2.3.2.27" evidence="2"/>
<proteinExistence type="predicted"/>
<evidence type="ECO:0000313" key="11">
    <source>
        <dbReference type="EMBL" id="RNA34120.1"/>
    </source>
</evidence>
<dbReference type="SMART" id="SM00184">
    <property type="entry name" value="RING"/>
    <property type="match status" value="1"/>
</dbReference>
<keyword evidence="12" id="KW-1185">Reference proteome</keyword>
<dbReference type="GO" id="GO:0005634">
    <property type="term" value="C:nucleus"/>
    <property type="evidence" value="ECO:0007669"/>
    <property type="project" value="TreeGrafter"/>
</dbReference>
<evidence type="ECO:0000256" key="3">
    <source>
        <dbReference type="ARBA" id="ARBA00022679"/>
    </source>
</evidence>
<dbReference type="Proteomes" id="UP000276133">
    <property type="component" value="Unassembled WGS sequence"/>
</dbReference>
<comment type="caution">
    <text evidence="11">The sequence shown here is derived from an EMBL/GenBank/DDBJ whole genome shotgun (WGS) entry which is preliminary data.</text>
</comment>
<evidence type="ECO:0000259" key="10">
    <source>
        <dbReference type="PROSITE" id="PS50089"/>
    </source>
</evidence>
<dbReference type="InterPro" id="IPR013083">
    <property type="entry name" value="Znf_RING/FYVE/PHD"/>
</dbReference>
<evidence type="ECO:0000256" key="2">
    <source>
        <dbReference type="ARBA" id="ARBA00012483"/>
    </source>
</evidence>
<evidence type="ECO:0000256" key="6">
    <source>
        <dbReference type="ARBA" id="ARBA00022786"/>
    </source>
</evidence>
<feature type="compositionally biased region" description="Basic and acidic residues" evidence="9">
    <location>
        <begin position="34"/>
        <end position="74"/>
    </location>
</feature>
<feature type="domain" description="RING-type" evidence="10">
    <location>
        <begin position="385"/>
        <end position="426"/>
    </location>
</feature>
<dbReference type="Pfam" id="PF13639">
    <property type="entry name" value="zf-RING_2"/>
    <property type="match status" value="1"/>
</dbReference>
<dbReference type="GO" id="GO:0008270">
    <property type="term" value="F:zinc ion binding"/>
    <property type="evidence" value="ECO:0007669"/>
    <property type="project" value="UniProtKB-KW"/>
</dbReference>
<dbReference type="PROSITE" id="PS50089">
    <property type="entry name" value="ZF_RING_2"/>
    <property type="match status" value="1"/>
</dbReference>
<dbReference type="CDD" id="cd16474">
    <property type="entry name" value="RING-H2_RNF111-like"/>
    <property type="match status" value="1"/>
</dbReference>
<evidence type="ECO:0000256" key="8">
    <source>
        <dbReference type="PROSITE-ProRule" id="PRU00175"/>
    </source>
</evidence>
<accession>A0A3M7SF02</accession>
<dbReference type="GO" id="GO:0061630">
    <property type="term" value="F:ubiquitin protein ligase activity"/>
    <property type="evidence" value="ECO:0007669"/>
    <property type="project" value="UniProtKB-EC"/>
</dbReference>
<reference evidence="11 12" key="1">
    <citation type="journal article" date="2018" name="Sci. Rep.">
        <title>Genomic signatures of local adaptation to the degree of environmental predictability in rotifers.</title>
        <authorList>
            <person name="Franch-Gras L."/>
            <person name="Hahn C."/>
            <person name="Garcia-Roger E.M."/>
            <person name="Carmona M.J."/>
            <person name="Serra M."/>
            <person name="Gomez A."/>
        </authorList>
    </citation>
    <scope>NUCLEOTIDE SEQUENCE [LARGE SCALE GENOMIC DNA]</scope>
    <source>
        <strain evidence="11">HYR1</strain>
    </source>
</reference>
<dbReference type="EMBL" id="REGN01001523">
    <property type="protein sequence ID" value="RNA34120.1"/>
    <property type="molecule type" value="Genomic_DNA"/>
</dbReference>
<name>A0A3M7SF02_BRAPC</name>
<dbReference type="InterPro" id="IPR045191">
    <property type="entry name" value="MBR1/2-like"/>
</dbReference>
<dbReference type="PANTHER" id="PTHR22937:SF65">
    <property type="entry name" value="E3 UBIQUITIN-PROTEIN LIGASE ARK2C"/>
    <property type="match status" value="1"/>
</dbReference>
<dbReference type="AlphaFoldDB" id="A0A3M7SF02"/>
<protein>
    <recommendedName>
        <fullName evidence="2">RING-type E3 ubiquitin transferase</fullName>
        <ecNumber evidence="2">2.3.2.27</ecNumber>
    </recommendedName>
</protein>
<dbReference type="GO" id="GO:0016874">
    <property type="term" value="F:ligase activity"/>
    <property type="evidence" value="ECO:0007669"/>
    <property type="project" value="UniProtKB-KW"/>
</dbReference>
<evidence type="ECO:0000256" key="5">
    <source>
        <dbReference type="ARBA" id="ARBA00022771"/>
    </source>
</evidence>
<keyword evidence="7" id="KW-0862">Zinc</keyword>